<proteinExistence type="predicted"/>
<name>A0A2A9DZ08_9MICO</name>
<keyword evidence="2" id="KW-1185">Reference proteome</keyword>
<dbReference type="AlphaFoldDB" id="A0A2A9DZ08"/>
<evidence type="ECO:0000313" key="2">
    <source>
        <dbReference type="Proteomes" id="UP000221369"/>
    </source>
</evidence>
<accession>A0A2A9DZ08</accession>
<dbReference type="RefSeq" id="WP_098408793.1">
    <property type="nucleotide sequence ID" value="NZ_PDJE01000001.1"/>
</dbReference>
<dbReference type="EMBL" id="PDJE01000001">
    <property type="protein sequence ID" value="PFG31833.1"/>
    <property type="molecule type" value="Genomic_DNA"/>
</dbReference>
<dbReference type="Proteomes" id="UP000221369">
    <property type="component" value="Unassembled WGS sequence"/>
</dbReference>
<comment type="caution">
    <text evidence="1">The sequence shown here is derived from an EMBL/GenBank/DDBJ whole genome shotgun (WGS) entry which is preliminary data.</text>
</comment>
<organism evidence="1 2">
    <name type="scientific">Paramicrobacterium agarici</name>
    <dbReference type="NCBI Taxonomy" id="630514"/>
    <lineage>
        <taxon>Bacteria</taxon>
        <taxon>Bacillati</taxon>
        <taxon>Actinomycetota</taxon>
        <taxon>Actinomycetes</taxon>
        <taxon>Micrococcales</taxon>
        <taxon>Microbacteriaceae</taxon>
        <taxon>Paramicrobacterium</taxon>
    </lineage>
</organism>
<protein>
    <submittedName>
        <fullName evidence="1">Uncharacterized protein</fullName>
    </submittedName>
</protein>
<reference evidence="1 2" key="1">
    <citation type="submission" date="2017-10" db="EMBL/GenBank/DDBJ databases">
        <title>Sequencing the genomes of 1000 actinobacteria strains.</title>
        <authorList>
            <person name="Klenk H.-P."/>
        </authorList>
    </citation>
    <scope>NUCLEOTIDE SEQUENCE [LARGE SCALE GENOMIC DNA]</scope>
    <source>
        <strain evidence="1 2">DSM 21798</strain>
    </source>
</reference>
<sequence>MPSSRTRSFIAGLLVANSAPHLATAVSARRHLTPLGGRDSGPGVNGIWGALNLAGGLALLAKGGVATGARKRGTSARWNDDLPSFEAGCLVFAAWMALSEHLMATNHDTNAVPAPTPAKRRR</sequence>
<evidence type="ECO:0000313" key="1">
    <source>
        <dbReference type="EMBL" id="PFG31833.1"/>
    </source>
</evidence>
<gene>
    <name evidence="1" type="ORF">ATJ78_2814</name>
</gene>